<keyword evidence="6" id="KW-0804">Transcription</keyword>
<dbReference type="PROSITE" id="PS00028">
    <property type="entry name" value="ZINC_FINGER_C2H2_1"/>
    <property type="match status" value="5"/>
</dbReference>
<evidence type="ECO:0000259" key="11">
    <source>
        <dbReference type="PROSITE" id="PS51915"/>
    </source>
</evidence>
<evidence type="ECO:0000256" key="9">
    <source>
        <dbReference type="PROSITE-ProRule" id="PRU01263"/>
    </source>
</evidence>
<dbReference type="Gene3D" id="3.40.1800.20">
    <property type="match status" value="1"/>
</dbReference>
<feature type="domain" description="C2H2-type" evidence="10">
    <location>
        <begin position="353"/>
        <end position="377"/>
    </location>
</feature>
<protein>
    <recommendedName>
        <fullName evidence="14">C2h2-type zn-finger protein</fullName>
    </recommendedName>
</protein>
<accession>A0ABM1Z9L9</accession>
<dbReference type="Gene3D" id="3.30.160.60">
    <property type="entry name" value="Classic Zinc Finger"/>
    <property type="match status" value="5"/>
</dbReference>
<feature type="domain" description="C2H2-type" evidence="10">
    <location>
        <begin position="434"/>
        <end position="459"/>
    </location>
</feature>
<evidence type="ECO:0000256" key="2">
    <source>
        <dbReference type="ARBA" id="ARBA00022723"/>
    </source>
</evidence>
<feature type="binding site" evidence="9">
    <location>
        <position position="121"/>
    </location>
    <ligand>
        <name>Zn(2+)</name>
        <dbReference type="ChEBI" id="CHEBI:29105"/>
    </ligand>
</feature>
<keyword evidence="2 9" id="KW-0479">Metal-binding</keyword>
<evidence type="ECO:0000256" key="5">
    <source>
        <dbReference type="ARBA" id="ARBA00023015"/>
    </source>
</evidence>
<evidence type="ECO:0000313" key="13">
    <source>
        <dbReference type="Proteomes" id="UP000069940"/>
    </source>
</evidence>
<keyword evidence="3" id="KW-0677">Repeat</keyword>
<dbReference type="SUPFAM" id="SSF57667">
    <property type="entry name" value="beta-beta-alpha zinc fingers"/>
    <property type="match status" value="3"/>
</dbReference>
<comment type="subcellular location">
    <subcellularLocation>
        <location evidence="1">Nucleus</location>
    </subcellularLocation>
</comment>
<dbReference type="SUPFAM" id="SSF57716">
    <property type="entry name" value="Glucocorticoid receptor-like (DNA-binding domain)"/>
    <property type="match status" value="1"/>
</dbReference>
<dbReference type="InterPro" id="IPR036236">
    <property type="entry name" value="Znf_C2H2_sf"/>
</dbReference>
<reference evidence="13" key="1">
    <citation type="journal article" date="2015" name="Proc. Natl. Acad. Sci. U.S.A.">
        <title>Genome sequence of the Asian Tiger mosquito, Aedes albopictus, reveals insights into its biology, genetics, and evolution.</title>
        <authorList>
            <person name="Chen X.G."/>
            <person name="Jiang X."/>
            <person name="Gu J."/>
            <person name="Xu M."/>
            <person name="Wu Y."/>
            <person name="Deng Y."/>
            <person name="Zhang C."/>
            <person name="Bonizzoni M."/>
            <person name="Dermauw W."/>
            <person name="Vontas J."/>
            <person name="Armbruster P."/>
            <person name="Huang X."/>
            <person name="Yang Y."/>
            <person name="Zhang H."/>
            <person name="He W."/>
            <person name="Peng H."/>
            <person name="Liu Y."/>
            <person name="Wu K."/>
            <person name="Chen J."/>
            <person name="Lirakis M."/>
            <person name="Topalis P."/>
            <person name="Van Leeuwen T."/>
            <person name="Hall A.B."/>
            <person name="Jiang X."/>
            <person name="Thorpe C."/>
            <person name="Mueller R.L."/>
            <person name="Sun C."/>
            <person name="Waterhouse R.M."/>
            <person name="Yan G."/>
            <person name="Tu Z.J."/>
            <person name="Fang X."/>
            <person name="James A.A."/>
        </authorList>
    </citation>
    <scope>NUCLEOTIDE SEQUENCE [LARGE SCALE GENOMIC DNA]</scope>
    <source>
        <strain evidence="13">Foshan</strain>
    </source>
</reference>
<proteinExistence type="predicted"/>
<evidence type="ECO:0000256" key="8">
    <source>
        <dbReference type="PROSITE-ProRule" id="PRU00042"/>
    </source>
</evidence>
<evidence type="ECO:0008006" key="14">
    <source>
        <dbReference type="Google" id="ProtNLM"/>
    </source>
</evidence>
<evidence type="ECO:0000256" key="3">
    <source>
        <dbReference type="ARBA" id="ARBA00022737"/>
    </source>
</evidence>
<dbReference type="GeneID" id="109404816"/>
<evidence type="ECO:0000259" key="10">
    <source>
        <dbReference type="PROSITE" id="PS50157"/>
    </source>
</evidence>
<dbReference type="RefSeq" id="XP_019533313.3">
    <property type="nucleotide sequence ID" value="XM_019677768.3"/>
</dbReference>
<feature type="domain" description="C2H2-type" evidence="10">
    <location>
        <begin position="231"/>
        <end position="258"/>
    </location>
</feature>
<name>A0ABM1Z9L9_AEDAL</name>
<feature type="binding site" evidence="9">
    <location>
        <position position="76"/>
    </location>
    <ligand>
        <name>Zn(2+)</name>
        <dbReference type="ChEBI" id="CHEBI:29105"/>
    </ligand>
</feature>
<feature type="domain" description="C2H2-type" evidence="10">
    <location>
        <begin position="259"/>
        <end position="287"/>
    </location>
</feature>
<keyword evidence="13" id="KW-1185">Reference proteome</keyword>
<dbReference type="Pfam" id="PF07776">
    <property type="entry name" value="zf-AD"/>
    <property type="match status" value="1"/>
</dbReference>
<dbReference type="SMART" id="SM00868">
    <property type="entry name" value="zf-AD"/>
    <property type="match status" value="1"/>
</dbReference>
<dbReference type="PANTHER" id="PTHR24399">
    <property type="entry name" value="ZINC FINGER AND BTB DOMAIN-CONTAINING"/>
    <property type="match status" value="1"/>
</dbReference>
<dbReference type="PROSITE" id="PS51915">
    <property type="entry name" value="ZAD"/>
    <property type="match status" value="1"/>
</dbReference>
<dbReference type="Pfam" id="PF13912">
    <property type="entry name" value="zf-C2H2_6"/>
    <property type="match status" value="2"/>
</dbReference>
<dbReference type="PROSITE" id="PS50157">
    <property type="entry name" value="ZINC_FINGER_C2H2_2"/>
    <property type="match status" value="6"/>
</dbReference>
<feature type="domain" description="C2H2-type" evidence="10">
    <location>
        <begin position="378"/>
        <end position="405"/>
    </location>
</feature>
<feature type="binding site" evidence="9">
    <location>
        <position position="118"/>
    </location>
    <ligand>
        <name>Zn(2+)</name>
        <dbReference type="ChEBI" id="CHEBI:29105"/>
    </ligand>
</feature>
<evidence type="ECO:0000256" key="7">
    <source>
        <dbReference type="ARBA" id="ARBA00023242"/>
    </source>
</evidence>
<feature type="domain" description="C2H2-type" evidence="10">
    <location>
        <begin position="406"/>
        <end position="433"/>
    </location>
</feature>
<keyword evidence="5" id="KW-0805">Transcription regulation</keyword>
<dbReference type="Pfam" id="PF00096">
    <property type="entry name" value="zf-C2H2"/>
    <property type="match status" value="2"/>
</dbReference>
<keyword evidence="7" id="KW-0539">Nucleus</keyword>
<dbReference type="InterPro" id="IPR013087">
    <property type="entry name" value="Znf_C2H2_type"/>
</dbReference>
<dbReference type="PANTHER" id="PTHR24399:SF23">
    <property type="entry name" value="C2H2-TYPE DOMAIN-CONTAINING PROTEIN"/>
    <property type="match status" value="1"/>
</dbReference>
<reference evidence="12" key="2">
    <citation type="submission" date="2025-05" db="UniProtKB">
        <authorList>
            <consortium name="EnsemblMetazoa"/>
        </authorList>
    </citation>
    <scope>IDENTIFICATION</scope>
    <source>
        <strain evidence="12">Foshan</strain>
    </source>
</reference>
<evidence type="ECO:0000313" key="12">
    <source>
        <dbReference type="EnsemblMetazoa" id="AALFPA23_016378.P23883"/>
    </source>
</evidence>
<evidence type="ECO:0000256" key="6">
    <source>
        <dbReference type="ARBA" id="ARBA00023163"/>
    </source>
</evidence>
<feature type="domain" description="ZAD" evidence="11">
    <location>
        <begin position="71"/>
        <end position="145"/>
    </location>
</feature>
<keyword evidence="8" id="KW-0863">Zinc-finger</keyword>
<organism evidence="12 13">
    <name type="scientific">Aedes albopictus</name>
    <name type="common">Asian tiger mosquito</name>
    <name type="synonym">Stegomyia albopicta</name>
    <dbReference type="NCBI Taxonomy" id="7160"/>
    <lineage>
        <taxon>Eukaryota</taxon>
        <taxon>Metazoa</taxon>
        <taxon>Ecdysozoa</taxon>
        <taxon>Arthropoda</taxon>
        <taxon>Hexapoda</taxon>
        <taxon>Insecta</taxon>
        <taxon>Pterygota</taxon>
        <taxon>Neoptera</taxon>
        <taxon>Endopterygota</taxon>
        <taxon>Diptera</taxon>
        <taxon>Nematocera</taxon>
        <taxon>Culicoidea</taxon>
        <taxon>Culicidae</taxon>
        <taxon>Culicinae</taxon>
        <taxon>Aedini</taxon>
        <taxon>Aedes</taxon>
        <taxon>Stegomyia</taxon>
    </lineage>
</organism>
<evidence type="ECO:0000256" key="1">
    <source>
        <dbReference type="ARBA" id="ARBA00004123"/>
    </source>
</evidence>
<dbReference type="SMART" id="SM00355">
    <property type="entry name" value="ZnF_C2H2"/>
    <property type="match status" value="6"/>
</dbReference>
<sequence length="459" mass="53143">KLFHFEQPYFLLFCQSLTDQSSITNSSSKHFPRRKKLFRQFFASYYLKIFLQRYANVIHANMSTFHAKIENICRLCLSGDDNLESIFGDSGSELLQTLIYDCTTVKVSQKLGYPTAICVTCRSKVEGFHQFREQCIQNDEYLRSTFLEPEVVIKTEPDFIIGTTGEEEDEDDDDDINEADIEEWDESESNDVSEDMQMDASSNGIGMPIQTSLLTNNGIDFSRHASLVPLFKCEFCSAEFSILEQLEKHITSHKEEKIFKCFYCPKTFHFAKNLNMHVEYIHSKVKYSQRTAIKTTPISPNRRDRNEASTNLMASPSGLNINNNIINIRTEKPMQVQSPVNLNRGPPNRVSSHECHVCHKSFSDLRQHMLLHDGEKPYKCDICSKSFFNASTLKTHYRVHSDENPFRCTTCTKVFDNARSLELHYRTHTGERPYCCDVCLKKFSCSSNLKRHRKLHDRE</sequence>
<keyword evidence="4 9" id="KW-0862">Zinc</keyword>
<dbReference type="Proteomes" id="UP000069940">
    <property type="component" value="Unassembled WGS sequence"/>
</dbReference>
<feature type="binding site" evidence="9">
    <location>
        <position position="73"/>
    </location>
    <ligand>
        <name>Zn(2+)</name>
        <dbReference type="ChEBI" id="CHEBI:29105"/>
    </ligand>
</feature>
<dbReference type="EnsemblMetazoa" id="AALFPA23_016378.R23883">
    <property type="protein sequence ID" value="AALFPA23_016378.P23883"/>
    <property type="gene ID" value="AALFPA23_016378"/>
</dbReference>
<dbReference type="InterPro" id="IPR012934">
    <property type="entry name" value="Znf_AD"/>
</dbReference>
<evidence type="ECO:0000256" key="4">
    <source>
        <dbReference type="ARBA" id="ARBA00022833"/>
    </source>
</evidence>